<feature type="transmembrane region" description="Helical" evidence="6">
    <location>
        <begin position="80"/>
        <end position="101"/>
    </location>
</feature>
<feature type="domain" description="DUF2179" evidence="7">
    <location>
        <begin position="222"/>
        <end position="281"/>
    </location>
</feature>
<feature type="transmembrane region" description="Helical" evidence="6">
    <location>
        <begin position="12"/>
        <end position="32"/>
    </location>
</feature>
<dbReference type="EMBL" id="FQUU01000007">
    <property type="protein sequence ID" value="SHF20173.1"/>
    <property type="molecule type" value="Genomic_DNA"/>
</dbReference>
<keyword evidence="5 6" id="KW-0472">Membrane</keyword>
<dbReference type="Gene3D" id="3.30.70.120">
    <property type="match status" value="1"/>
</dbReference>
<feature type="transmembrane region" description="Helical" evidence="6">
    <location>
        <begin position="107"/>
        <end position="126"/>
    </location>
</feature>
<dbReference type="PIRSF" id="PIRSF006483">
    <property type="entry name" value="Membrane_protein_YitT"/>
    <property type="match status" value="1"/>
</dbReference>
<feature type="transmembrane region" description="Helical" evidence="6">
    <location>
        <begin position="52"/>
        <end position="73"/>
    </location>
</feature>
<name>A0A1M4ZQ39_9BACT</name>
<dbReference type="PANTHER" id="PTHR33545:SF3">
    <property type="entry name" value="UPF0750 MEMBRANE PROTEIN YQFU"/>
    <property type="match status" value="1"/>
</dbReference>
<dbReference type="GO" id="GO:0005886">
    <property type="term" value="C:plasma membrane"/>
    <property type="evidence" value="ECO:0007669"/>
    <property type="project" value="UniProtKB-SubCell"/>
</dbReference>
<evidence type="ECO:0000313" key="9">
    <source>
        <dbReference type="Proteomes" id="UP000184048"/>
    </source>
</evidence>
<dbReference type="OrthoDB" id="265478at2"/>
<evidence type="ECO:0000256" key="4">
    <source>
        <dbReference type="ARBA" id="ARBA00022989"/>
    </source>
</evidence>
<dbReference type="Pfam" id="PF10035">
    <property type="entry name" value="DUF2179"/>
    <property type="match status" value="1"/>
</dbReference>
<dbReference type="Proteomes" id="UP000184048">
    <property type="component" value="Unassembled WGS sequence"/>
</dbReference>
<keyword evidence="2" id="KW-1003">Cell membrane</keyword>
<dbReference type="STRING" id="1121884.SAMN02745131_02032"/>
<accession>A0A1M4ZQ39</accession>
<dbReference type="InterPro" id="IPR019264">
    <property type="entry name" value="DUF2179"/>
</dbReference>
<gene>
    <name evidence="8" type="ORF">SAMN02745131_02032</name>
</gene>
<protein>
    <submittedName>
        <fullName evidence="8">Uncharacterized membrane-anchored protein YitT, contains DUF161 and DUF2179 domains</fullName>
    </submittedName>
</protein>
<keyword evidence="4 6" id="KW-1133">Transmembrane helix</keyword>
<dbReference type="Pfam" id="PF02588">
    <property type="entry name" value="YitT_membrane"/>
    <property type="match status" value="1"/>
</dbReference>
<keyword evidence="9" id="KW-1185">Reference proteome</keyword>
<evidence type="ECO:0000256" key="3">
    <source>
        <dbReference type="ARBA" id="ARBA00022692"/>
    </source>
</evidence>
<evidence type="ECO:0000259" key="7">
    <source>
        <dbReference type="Pfam" id="PF10035"/>
    </source>
</evidence>
<dbReference type="InterPro" id="IPR015867">
    <property type="entry name" value="N-reg_PII/ATP_PRibTrfase_C"/>
</dbReference>
<evidence type="ECO:0000256" key="5">
    <source>
        <dbReference type="ARBA" id="ARBA00023136"/>
    </source>
</evidence>
<comment type="subcellular location">
    <subcellularLocation>
        <location evidence="1">Cell membrane</location>
        <topology evidence="1">Multi-pass membrane protein</topology>
    </subcellularLocation>
</comment>
<dbReference type="InterPro" id="IPR003740">
    <property type="entry name" value="YitT"/>
</dbReference>
<evidence type="ECO:0000256" key="1">
    <source>
        <dbReference type="ARBA" id="ARBA00004651"/>
    </source>
</evidence>
<dbReference type="RefSeq" id="WP_072835224.1">
    <property type="nucleotide sequence ID" value="NZ_FQUU01000007.1"/>
</dbReference>
<evidence type="ECO:0000313" key="8">
    <source>
        <dbReference type="EMBL" id="SHF20173.1"/>
    </source>
</evidence>
<organism evidence="8 9">
    <name type="scientific">Flavisolibacter ginsengisoli DSM 18119</name>
    <dbReference type="NCBI Taxonomy" id="1121884"/>
    <lineage>
        <taxon>Bacteria</taxon>
        <taxon>Pseudomonadati</taxon>
        <taxon>Bacteroidota</taxon>
        <taxon>Chitinophagia</taxon>
        <taxon>Chitinophagales</taxon>
        <taxon>Chitinophagaceae</taxon>
        <taxon>Flavisolibacter</taxon>
    </lineage>
</organism>
<feature type="transmembrane region" description="Helical" evidence="6">
    <location>
        <begin position="147"/>
        <end position="170"/>
    </location>
</feature>
<dbReference type="InterPro" id="IPR051461">
    <property type="entry name" value="UPF0750_membrane"/>
</dbReference>
<keyword evidence="3 6" id="KW-0812">Transmembrane</keyword>
<sequence length="290" mass="31591">MPTKRFVLREIKSYFLIIIAILSAGMGIKGYLLSSHFIDGGVTGISMLLNNIFGWPLYILIPLINLPFIILAYYQMGLKFALKSSLAIAGLAICLAFVPYPDVTPDKLLTAVFGGFFIGLGIGLAIRAESVLDGTEIAALLVSKNTSVLKVADVILLLNVVIFATALFFLGVEPASYSILTYFAASKTIDFLLYGLEEYTGVTIVSPYSDSIRDRITEEMGRGVTVYSGKKGYGKRGESDAENDILFTVVTRLEVGRLKTIVDAIDQNAFIIQHSINDIQGGMVKQRGLH</sequence>
<dbReference type="PANTHER" id="PTHR33545">
    <property type="entry name" value="UPF0750 MEMBRANE PROTEIN YITT-RELATED"/>
    <property type="match status" value="1"/>
</dbReference>
<evidence type="ECO:0000256" key="2">
    <source>
        <dbReference type="ARBA" id="ARBA00022475"/>
    </source>
</evidence>
<dbReference type="CDD" id="cd16380">
    <property type="entry name" value="YitT_C"/>
    <property type="match status" value="1"/>
</dbReference>
<evidence type="ECO:0000256" key="6">
    <source>
        <dbReference type="SAM" id="Phobius"/>
    </source>
</evidence>
<dbReference type="AlphaFoldDB" id="A0A1M4ZQ39"/>
<proteinExistence type="predicted"/>
<reference evidence="8 9" key="1">
    <citation type="submission" date="2016-11" db="EMBL/GenBank/DDBJ databases">
        <authorList>
            <person name="Jaros S."/>
            <person name="Januszkiewicz K."/>
            <person name="Wedrychowicz H."/>
        </authorList>
    </citation>
    <scope>NUCLEOTIDE SEQUENCE [LARGE SCALE GENOMIC DNA]</scope>
    <source>
        <strain evidence="8 9">DSM 18119</strain>
    </source>
</reference>